<name>A0A811G0N4_CORDP</name>
<sequence>MKEHLHPSLVRLYGGASDDDAFLYLDESYSVPDEYESGSFYILAAVKLSYGDLEGTRKTLRDISEKDYWHTTDELRTSEGQYRTVEMLKQLDSWGDKHLVSVEIPLQSGGALEQARGDCLRSLVEHIYGSARDNPPAGLIFEKRLRRVDDNRDRRLVRRLRQEGIFPREVGVAWVSPSDEQLLWAPDITCMAYRRQITHKGRNETGDYFETYLEPHSTIIYAAPQKK</sequence>
<protein>
    <recommendedName>
        <fullName evidence="3">DUF3800 domain-containing protein</fullName>
    </recommendedName>
</protein>
<dbReference type="Proteomes" id="UP000480222">
    <property type="component" value="Unassembled WGS sequence"/>
</dbReference>
<evidence type="ECO:0000313" key="1">
    <source>
        <dbReference type="EMBL" id="CAB0580885.1"/>
    </source>
</evidence>
<reference evidence="1 2" key="1">
    <citation type="submission" date="2020-02" db="EMBL/GenBank/DDBJ databases">
        <authorList>
            <person name="Brisse S."/>
        </authorList>
    </citation>
    <scope>NUCLEOTIDE SEQUENCE [LARGE SCALE GENOMIC DNA]</scope>
    <source>
        <strain evidence="1">CIP107547</strain>
    </source>
</reference>
<dbReference type="RefSeq" id="WP_003850113.1">
    <property type="nucleotide sequence ID" value="NZ_CABVGJ010000014.1"/>
</dbReference>
<gene>
    <name evidence="1" type="ORF">CIP107547_00240</name>
</gene>
<comment type="caution">
    <text evidence="1">The sequence shown here is derived from an EMBL/GenBank/DDBJ whole genome shotgun (WGS) entry which is preliminary data.</text>
</comment>
<dbReference type="EMBL" id="CADDAV010000001">
    <property type="protein sequence ID" value="CAB0580885.1"/>
    <property type="molecule type" value="Genomic_DNA"/>
</dbReference>
<accession>A0A811G0N4</accession>
<evidence type="ECO:0000313" key="2">
    <source>
        <dbReference type="Proteomes" id="UP000480222"/>
    </source>
</evidence>
<dbReference type="AlphaFoldDB" id="A0A811G0N4"/>
<organism evidence="1 2">
    <name type="scientific">Corynebacterium diphtheriae</name>
    <dbReference type="NCBI Taxonomy" id="1717"/>
    <lineage>
        <taxon>Bacteria</taxon>
        <taxon>Bacillati</taxon>
        <taxon>Actinomycetota</taxon>
        <taxon>Actinomycetes</taxon>
        <taxon>Mycobacteriales</taxon>
        <taxon>Corynebacteriaceae</taxon>
        <taxon>Corynebacterium</taxon>
    </lineage>
</organism>
<proteinExistence type="predicted"/>
<evidence type="ECO:0008006" key="3">
    <source>
        <dbReference type="Google" id="ProtNLM"/>
    </source>
</evidence>